<dbReference type="GO" id="GO:0005524">
    <property type="term" value="F:ATP binding"/>
    <property type="evidence" value="ECO:0007669"/>
    <property type="project" value="UniProtKB-KW"/>
</dbReference>
<dbReference type="InterPro" id="IPR008271">
    <property type="entry name" value="Ser/Thr_kinase_AS"/>
</dbReference>
<dbReference type="InParanoid" id="A2DXM8"/>
<dbReference type="RefSeq" id="XP_001327080.1">
    <property type="nucleotide sequence ID" value="XM_001327045.1"/>
</dbReference>
<feature type="domain" description="Protein kinase" evidence="5">
    <location>
        <begin position="13"/>
        <end position="324"/>
    </location>
</feature>
<dbReference type="PANTHER" id="PTHR24348:SF22">
    <property type="entry name" value="NON-SPECIFIC SERINE_THREONINE PROTEIN KINASE"/>
    <property type="match status" value="1"/>
</dbReference>
<dbReference type="PROSITE" id="PS50011">
    <property type="entry name" value="PROTEIN_KINASE_DOM"/>
    <property type="match status" value="1"/>
</dbReference>
<proteinExistence type="predicted"/>
<evidence type="ECO:0000256" key="2">
    <source>
        <dbReference type="ARBA" id="ARBA00022741"/>
    </source>
</evidence>
<keyword evidence="3 6" id="KW-0418">Kinase</keyword>
<dbReference type="KEGG" id="tva:4772856"/>
<gene>
    <name evidence="6" type="ORF">TVAG_411230</name>
</gene>
<dbReference type="PANTHER" id="PTHR24348">
    <property type="entry name" value="SERINE/THREONINE-PROTEIN KINASE UNC-51-RELATED"/>
    <property type="match status" value="1"/>
</dbReference>
<dbReference type="VEuPathDB" id="TrichDB:TVAG_411230"/>
<name>A2DXM8_TRIV3</name>
<keyword evidence="2" id="KW-0547">Nucleotide-binding</keyword>
<evidence type="ECO:0000256" key="3">
    <source>
        <dbReference type="ARBA" id="ARBA00022777"/>
    </source>
</evidence>
<organism evidence="6 7">
    <name type="scientific">Trichomonas vaginalis (strain ATCC PRA-98 / G3)</name>
    <dbReference type="NCBI Taxonomy" id="412133"/>
    <lineage>
        <taxon>Eukaryota</taxon>
        <taxon>Metamonada</taxon>
        <taxon>Parabasalia</taxon>
        <taxon>Trichomonadida</taxon>
        <taxon>Trichomonadidae</taxon>
        <taxon>Trichomonas</taxon>
    </lineage>
</organism>
<evidence type="ECO:0000313" key="6">
    <source>
        <dbReference type="EMBL" id="EAY14857.1"/>
    </source>
</evidence>
<reference evidence="6" key="2">
    <citation type="journal article" date="2007" name="Science">
        <title>Draft genome sequence of the sexually transmitted pathogen Trichomonas vaginalis.</title>
        <authorList>
            <person name="Carlton J.M."/>
            <person name="Hirt R.P."/>
            <person name="Silva J.C."/>
            <person name="Delcher A.L."/>
            <person name="Schatz M."/>
            <person name="Zhao Q."/>
            <person name="Wortman J.R."/>
            <person name="Bidwell S.L."/>
            <person name="Alsmark U.C.M."/>
            <person name="Besteiro S."/>
            <person name="Sicheritz-Ponten T."/>
            <person name="Noel C.J."/>
            <person name="Dacks J.B."/>
            <person name="Foster P.G."/>
            <person name="Simillion C."/>
            <person name="Van de Peer Y."/>
            <person name="Miranda-Saavedra D."/>
            <person name="Barton G.J."/>
            <person name="Westrop G.D."/>
            <person name="Mueller S."/>
            <person name="Dessi D."/>
            <person name="Fiori P.L."/>
            <person name="Ren Q."/>
            <person name="Paulsen I."/>
            <person name="Zhang H."/>
            <person name="Bastida-Corcuera F.D."/>
            <person name="Simoes-Barbosa A."/>
            <person name="Brown M.T."/>
            <person name="Hayes R.D."/>
            <person name="Mukherjee M."/>
            <person name="Okumura C.Y."/>
            <person name="Schneider R."/>
            <person name="Smith A.J."/>
            <person name="Vanacova S."/>
            <person name="Villalvazo M."/>
            <person name="Haas B.J."/>
            <person name="Pertea M."/>
            <person name="Feldblyum T.V."/>
            <person name="Utterback T.R."/>
            <person name="Shu C.L."/>
            <person name="Osoegawa K."/>
            <person name="de Jong P.J."/>
            <person name="Hrdy I."/>
            <person name="Horvathova L."/>
            <person name="Zubacova Z."/>
            <person name="Dolezal P."/>
            <person name="Malik S.B."/>
            <person name="Logsdon J.M. Jr."/>
            <person name="Henze K."/>
            <person name="Gupta A."/>
            <person name="Wang C.C."/>
            <person name="Dunne R.L."/>
            <person name="Upcroft J.A."/>
            <person name="Upcroft P."/>
            <person name="White O."/>
            <person name="Salzberg S.L."/>
            <person name="Tang P."/>
            <person name="Chiu C.-H."/>
            <person name="Lee Y.-S."/>
            <person name="Embley T.M."/>
            <person name="Coombs G.H."/>
            <person name="Mottram J.C."/>
            <person name="Tachezy J."/>
            <person name="Fraser-Liggett C.M."/>
            <person name="Johnson P.J."/>
        </authorList>
    </citation>
    <scope>NUCLEOTIDE SEQUENCE [LARGE SCALE GENOMIC DNA]</scope>
    <source>
        <strain evidence="6">G3</strain>
    </source>
</reference>
<dbReference type="Proteomes" id="UP000001542">
    <property type="component" value="Unassembled WGS sequence"/>
</dbReference>
<dbReference type="Gene3D" id="1.10.510.10">
    <property type="entry name" value="Transferase(Phosphotransferase) domain 1"/>
    <property type="match status" value="1"/>
</dbReference>
<keyword evidence="7" id="KW-1185">Reference proteome</keyword>
<dbReference type="OrthoDB" id="425790at2759"/>
<dbReference type="InterPro" id="IPR045269">
    <property type="entry name" value="Atg1-like"/>
</dbReference>
<dbReference type="EMBL" id="DS113264">
    <property type="protein sequence ID" value="EAY14857.1"/>
    <property type="molecule type" value="Genomic_DNA"/>
</dbReference>
<dbReference type="Pfam" id="PF00069">
    <property type="entry name" value="Pkinase"/>
    <property type="match status" value="1"/>
</dbReference>
<dbReference type="AlphaFoldDB" id="A2DXM8"/>
<dbReference type="InterPro" id="IPR000719">
    <property type="entry name" value="Prot_kinase_dom"/>
</dbReference>
<evidence type="ECO:0000256" key="1">
    <source>
        <dbReference type="ARBA" id="ARBA00022679"/>
    </source>
</evidence>
<dbReference type="GO" id="GO:0004674">
    <property type="term" value="F:protein serine/threonine kinase activity"/>
    <property type="evidence" value="ECO:0000318"/>
    <property type="project" value="GO_Central"/>
</dbReference>
<keyword evidence="4" id="KW-0067">ATP-binding</keyword>
<dbReference type="InterPro" id="IPR011009">
    <property type="entry name" value="Kinase-like_dom_sf"/>
</dbReference>
<reference evidence="6" key="1">
    <citation type="submission" date="2006-10" db="EMBL/GenBank/DDBJ databases">
        <authorList>
            <person name="Amadeo P."/>
            <person name="Zhao Q."/>
            <person name="Wortman J."/>
            <person name="Fraser-Liggett C."/>
            <person name="Carlton J."/>
        </authorList>
    </citation>
    <scope>NUCLEOTIDE SEQUENCE</scope>
    <source>
        <strain evidence="6">G3</strain>
    </source>
</reference>
<dbReference type="SMR" id="A2DXM8"/>
<dbReference type="SMART" id="SM00220">
    <property type="entry name" value="S_TKc"/>
    <property type="match status" value="1"/>
</dbReference>
<dbReference type="SUPFAM" id="SSF56112">
    <property type="entry name" value="Protein kinase-like (PK-like)"/>
    <property type="match status" value="1"/>
</dbReference>
<sequence>MDDSYYLSNEAGIDHVFESATGGFGACKIVNIKDKFLILKKLYAEDDTNGRSEFKNLTEIDLPFTPKVFDRAENHNESKWVLIDYIPGLQLDEFIDLYLQRDELSYLIILKILSTLAYQLLEMEKKKVIHRDLKPQNIVIDGDLVPHIIDWGDATTKLQNLFTNNFHGTVSYAAPENFKGNKFLESDMYSFGGILFFIVTQYQPYDQAFDSLEGLKYYTDQFPEMIFDLASIKEDFDNLQIANTKEEKDMLQDSLKNSISTIVEILICNRITDNRLIEDFELLSDDFNFMIDNLIHRCWEYEYNKRISRSDLRDEIDKIAEKILTEKELEEYWKYCEQLVNTGKNEYGTLEMIEKCRERKFYENSQSLCDILNFIHNTDEYKIKYYDL</sequence>
<accession>A2DXM8</accession>
<evidence type="ECO:0000256" key="4">
    <source>
        <dbReference type="ARBA" id="ARBA00022840"/>
    </source>
</evidence>
<evidence type="ECO:0000313" key="7">
    <source>
        <dbReference type="Proteomes" id="UP000001542"/>
    </source>
</evidence>
<dbReference type="VEuPathDB" id="TrichDB:TVAGG3_0047720"/>
<dbReference type="GO" id="GO:0010506">
    <property type="term" value="P:regulation of autophagy"/>
    <property type="evidence" value="ECO:0007669"/>
    <property type="project" value="InterPro"/>
</dbReference>
<evidence type="ECO:0000259" key="5">
    <source>
        <dbReference type="PROSITE" id="PS50011"/>
    </source>
</evidence>
<protein>
    <submittedName>
        <fullName evidence="6">CAMK family protein kinase</fullName>
    </submittedName>
</protein>
<keyword evidence="1" id="KW-0808">Transferase</keyword>
<dbReference type="PROSITE" id="PS00108">
    <property type="entry name" value="PROTEIN_KINASE_ST"/>
    <property type="match status" value="1"/>
</dbReference>